<evidence type="ECO:0000256" key="1">
    <source>
        <dbReference type="SAM" id="MobiDB-lite"/>
    </source>
</evidence>
<accession>A0ABV3C5Z6</accession>
<organism evidence="2 3">
    <name type="scientific">Streptomyces narbonensis</name>
    <dbReference type="NCBI Taxonomy" id="67333"/>
    <lineage>
        <taxon>Bacteria</taxon>
        <taxon>Bacillati</taxon>
        <taxon>Actinomycetota</taxon>
        <taxon>Actinomycetes</taxon>
        <taxon>Kitasatosporales</taxon>
        <taxon>Streptomycetaceae</taxon>
        <taxon>Streptomyces</taxon>
    </lineage>
</organism>
<evidence type="ECO:0000313" key="3">
    <source>
        <dbReference type="Proteomes" id="UP001551329"/>
    </source>
</evidence>
<protein>
    <submittedName>
        <fullName evidence="2">Uncharacterized protein</fullName>
    </submittedName>
</protein>
<dbReference type="Proteomes" id="UP001551329">
    <property type="component" value="Unassembled WGS sequence"/>
</dbReference>
<keyword evidence="3" id="KW-1185">Reference proteome</keyword>
<reference evidence="2 3" key="1">
    <citation type="submission" date="2024-06" db="EMBL/GenBank/DDBJ databases">
        <title>The Natural Products Discovery Center: Release of the First 8490 Sequenced Strains for Exploring Actinobacteria Biosynthetic Diversity.</title>
        <authorList>
            <person name="Kalkreuter E."/>
            <person name="Kautsar S.A."/>
            <person name="Yang D."/>
            <person name="Bader C.D."/>
            <person name="Teijaro C.N."/>
            <person name="Fluegel L."/>
            <person name="Davis C.M."/>
            <person name="Simpson J.R."/>
            <person name="Lauterbach L."/>
            <person name="Steele A.D."/>
            <person name="Gui C."/>
            <person name="Meng S."/>
            <person name="Li G."/>
            <person name="Viehrig K."/>
            <person name="Ye F."/>
            <person name="Su P."/>
            <person name="Kiefer A.F."/>
            <person name="Nichols A."/>
            <person name="Cepeda A.J."/>
            <person name="Yan W."/>
            <person name="Fan B."/>
            <person name="Jiang Y."/>
            <person name="Adhikari A."/>
            <person name="Zheng C.-J."/>
            <person name="Schuster L."/>
            <person name="Cowan T.M."/>
            <person name="Smanski M.J."/>
            <person name="Chevrette M.G."/>
            <person name="De Carvalho L.P.S."/>
            <person name="Shen B."/>
        </authorList>
    </citation>
    <scope>NUCLEOTIDE SEQUENCE [LARGE SCALE GENOMIC DNA]</scope>
    <source>
        <strain evidence="2 3">NPDC045974</strain>
    </source>
</reference>
<evidence type="ECO:0000313" key="2">
    <source>
        <dbReference type="EMBL" id="MEU7070171.1"/>
    </source>
</evidence>
<dbReference type="RefSeq" id="WP_358474179.1">
    <property type="nucleotide sequence ID" value="NZ_JBEZAE010000004.1"/>
</dbReference>
<comment type="caution">
    <text evidence="2">The sequence shown here is derived from an EMBL/GenBank/DDBJ whole genome shotgun (WGS) entry which is preliminary data.</text>
</comment>
<dbReference type="EMBL" id="JBEZAE010000004">
    <property type="protein sequence ID" value="MEU7070171.1"/>
    <property type="molecule type" value="Genomic_DNA"/>
</dbReference>
<feature type="compositionally biased region" description="Low complexity" evidence="1">
    <location>
        <begin position="185"/>
        <end position="195"/>
    </location>
</feature>
<feature type="region of interest" description="Disordered" evidence="1">
    <location>
        <begin position="116"/>
        <end position="152"/>
    </location>
</feature>
<name>A0ABV3C5Z6_9ACTN</name>
<feature type="region of interest" description="Disordered" evidence="1">
    <location>
        <begin position="174"/>
        <end position="229"/>
    </location>
</feature>
<sequence>MTYVVTVEIRIPEGAPELDGLHRVGATALLEQGFASVAGIEGADGMEMDLFDVAVAVHPGGAILKVMVAAPSLEFAEEAVGSVSEEVLERSELLAEWTVESSEVQLHTDAARESLEAADGPGAPPSDPQARRAHHTAQPDTADETEREAQDHEAAFRTLAARLRSFGPAAFGVAEADAESEADAGPEAGPRQEAGAGPGPEAGAGTRPQDEGAVSTGTADTGDGLPEVSPASAELAAGSLVYGAEVLIDELYDDVQALAEEDTTVAECQGHLWHLDQLPSRHALQYNELFARRFLVTAIALTTRFTDGSFRRLGCLAEELVLKLLLEQAHVTLDLHGLLDEEVAAALGRFAGEVYEDMDFAWLQDTGEDGADGGAAASGFGTWFTPFDDARYVHPYALDEMPETGVPDTAEN</sequence>
<gene>
    <name evidence="2" type="ORF">AB0A88_08500</name>
</gene>
<proteinExistence type="predicted"/>